<sequence length="475" mass="53812">MLAYLEKFNKLSKELRDKVSSPAALAVLDELERKYGLALAATVIRVVVKDIKLADLANYFAQEEKLNTVKSEQLASELKNRLFFNLLKYLEQPETVVSQPAQAPIFSREERERTRGINGSLVKGASFFFSAEDETEIRELAKKINGYSISTAIAEQIDALLEIIINKTKINFGSADLADRFKQILRIYLRGIRDRIETKQTMMKSFLAGGLSFDNESADNVLAVVDESSKNLSQEIISQPPARIKTPELEQEVVASLERIGARDFEYDLATLAKRGQIKREAVAARATKIDTSQEIAPPPPAIIKSVAPPVKPTPPPPSRSPEREKIKPLKSQISLKDEMTPKIKPLIRLAVEPESKVRVEDVKFVPRVMGPIDELKFLELTNWRRLDKEPVKIAEKIKEKIKLLEEESYAKRLEGIKAWRLSPVNRLYLAMGQASISNNQPVDVIIEERKKQGEEYLTSQEFEAIMDLNRELRF</sequence>
<evidence type="ECO:0000313" key="2">
    <source>
        <dbReference type="EMBL" id="PIT95544.1"/>
    </source>
</evidence>
<protein>
    <submittedName>
        <fullName evidence="2">Uncharacterized protein</fullName>
    </submittedName>
</protein>
<comment type="caution">
    <text evidence="2">The sequence shown here is derived from an EMBL/GenBank/DDBJ whole genome shotgun (WGS) entry which is preliminary data.</text>
</comment>
<feature type="compositionally biased region" description="Pro residues" evidence="1">
    <location>
        <begin position="310"/>
        <end position="320"/>
    </location>
</feature>
<organism evidence="2 3">
    <name type="scientific">Candidatus Falkowbacteria bacterium CG10_big_fil_rev_8_21_14_0_10_38_22</name>
    <dbReference type="NCBI Taxonomy" id="1974564"/>
    <lineage>
        <taxon>Bacteria</taxon>
        <taxon>Candidatus Falkowiibacteriota</taxon>
    </lineage>
</organism>
<name>A0A2M6WS06_9BACT</name>
<evidence type="ECO:0000256" key="1">
    <source>
        <dbReference type="SAM" id="MobiDB-lite"/>
    </source>
</evidence>
<accession>A0A2M6WS06</accession>
<gene>
    <name evidence="2" type="ORF">COT96_00670</name>
</gene>
<dbReference type="AlphaFoldDB" id="A0A2M6WS06"/>
<dbReference type="Proteomes" id="UP000228964">
    <property type="component" value="Unassembled WGS sequence"/>
</dbReference>
<feature type="region of interest" description="Disordered" evidence="1">
    <location>
        <begin position="292"/>
        <end position="327"/>
    </location>
</feature>
<evidence type="ECO:0000313" key="3">
    <source>
        <dbReference type="Proteomes" id="UP000228964"/>
    </source>
</evidence>
<reference evidence="3" key="1">
    <citation type="submission" date="2017-09" db="EMBL/GenBank/DDBJ databases">
        <title>Depth-based differentiation of microbial function through sediment-hosted aquifers and enrichment of novel symbionts in the deep terrestrial subsurface.</title>
        <authorList>
            <person name="Probst A.J."/>
            <person name="Ladd B."/>
            <person name="Jarett J.K."/>
            <person name="Geller-Mcgrath D.E."/>
            <person name="Sieber C.M.K."/>
            <person name="Emerson J.B."/>
            <person name="Anantharaman K."/>
            <person name="Thomas B.C."/>
            <person name="Malmstrom R."/>
            <person name="Stieglmeier M."/>
            <person name="Klingl A."/>
            <person name="Woyke T."/>
            <person name="Ryan C.M."/>
            <person name="Banfield J.F."/>
        </authorList>
    </citation>
    <scope>NUCLEOTIDE SEQUENCE [LARGE SCALE GENOMIC DNA]</scope>
</reference>
<dbReference type="EMBL" id="PFAO01000014">
    <property type="protein sequence ID" value="PIT95544.1"/>
    <property type="molecule type" value="Genomic_DNA"/>
</dbReference>
<proteinExistence type="predicted"/>